<proteinExistence type="predicted"/>
<gene>
    <name evidence="2" type="ORF">OMM_02404</name>
</gene>
<name>A0A1V1P9F4_9BACT</name>
<keyword evidence="1" id="KW-0472">Membrane</keyword>
<protein>
    <submittedName>
        <fullName evidence="2">Uncharacterized protein</fullName>
    </submittedName>
</protein>
<organism evidence="2 3">
    <name type="scientific">Candidatus Magnetoglobus multicellularis str. Araruama</name>
    <dbReference type="NCBI Taxonomy" id="890399"/>
    <lineage>
        <taxon>Bacteria</taxon>
        <taxon>Pseudomonadati</taxon>
        <taxon>Thermodesulfobacteriota</taxon>
        <taxon>Desulfobacteria</taxon>
        <taxon>Desulfobacterales</taxon>
        <taxon>Desulfobacteraceae</taxon>
        <taxon>Candidatus Magnetoglobus</taxon>
    </lineage>
</organism>
<dbReference type="EMBL" id="ATBP01000254">
    <property type="protein sequence ID" value="ETR71549.1"/>
    <property type="molecule type" value="Genomic_DNA"/>
</dbReference>
<sequence>MIRKHVSKRKGPTILTVGVNGQIKTIRFLRARLMFGLFICIVAVLSTLIMAQLYYQVVKENKNLFEKVAIRQAIYGDKGIIRLPCRPPQNDYQIVKWSNIYDNHFRPIFAESPLYQQFDYTLSDNLDVIPVAKKDVESTILYHKKVRVTDIKLIINSKNNRIGFSFILRNATKASRAISGTSFVILKNENDAVAYPSTKVRRGRPVNFRKGRPFYVARFKTVRHRVKDIEHMGNFTEATILVYSKHGHALVNKTVPILMNL</sequence>
<accession>A0A1V1P9F4</accession>
<comment type="caution">
    <text evidence="2">The sequence shown here is derived from an EMBL/GenBank/DDBJ whole genome shotgun (WGS) entry which is preliminary data.</text>
</comment>
<reference evidence="3" key="1">
    <citation type="submission" date="2012-11" db="EMBL/GenBank/DDBJ databases">
        <authorList>
            <person name="Lucero-Rivera Y.E."/>
            <person name="Tovar-Ramirez D."/>
        </authorList>
    </citation>
    <scope>NUCLEOTIDE SEQUENCE [LARGE SCALE GENOMIC DNA]</scope>
    <source>
        <strain evidence="3">Araruama</strain>
    </source>
</reference>
<dbReference type="AlphaFoldDB" id="A0A1V1P9F4"/>
<evidence type="ECO:0000313" key="3">
    <source>
        <dbReference type="Proteomes" id="UP000189670"/>
    </source>
</evidence>
<evidence type="ECO:0000256" key="1">
    <source>
        <dbReference type="SAM" id="Phobius"/>
    </source>
</evidence>
<keyword evidence="1" id="KW-1133">Transmembrane helix</keyword>
<evidence type="ECO:0000313" key="2">
    <source>
        <dbReference type="EMBL" id="ETR71549.1"/>
    </source>
</evidence>
<dbReference type="Proteomes" id="UP000189670">
    <property type="component" value="Unassembled WGS sequence"/>
</dbReference>
<keyword evidence="1" id="KW-0812">Transmembrane</keyword>
<feature type="transmembrane region" description="Helical" evidence="1">
    <location>
        <begin position="33"/>
        <end position="55"/>
    </location>
</feature>